<protein>
    <recommendedName>
        <fullName evidence="1">Cilia- and flagella-associated protein 61 N-terminal domain-containing protein</fullName>
    </recommendedName>
</protein>
<feature type="domain" description="Cilia- and flagella-associated protein 61 N-terminal" evidence="1">
    <location>
        <begin position="14"/>
        <end position="274"/>
    </location>
</feature>
<organism evidence="2 3">
    <name type="scientific">Euphydryas editha</name>
    <name type="common">Edith's checkerspot</name>
    <dbReference type="NCBI Taxonomy" id="104508"/>
    <lineage>
        <taxon>Eukaryota</taxon>
        <taxon>Metazoa</taxon>
        <taxon>Ecdysozoa</taxon>
        <taxon>Arthropoda</taxon>
        <taxon>Hexapoda</taxon>
        <taxon>Insecta</taxon>
        <taxon>Pterygota</taxon>
        <taxon>Neoptera</taxon>
        <taxon>Endopterygota</taxon>
        <taxon>Lepidoptera</taxon>
        <taxon>Glossata</taxon>
        <taxon>Ditrysia</taxon>
        <taxon>Papilionoidea</taxon>
        <taxon>Nymphalidae</taxon>
        <taxon>Nymphalinae</taxon>
        <taxon>Euphydryas</taxon>
    </lineage>
</organism>
<dbReference type="InterPro" id="IPR038884">
    <property type="entry name" value="CFAP61"/>
</dbReference>
<name>A0AAU9TTA2_EUPED</name>
<dbReference type="AlphaFoldDB" id="A0AAU9TTA2"/>
<dbReference type="Pfam" id="PF16092">
    <property type="entry name" value="CFAP61_N"/>
    <property type="match status" value="1"/>
</dbReference>
<evidence type="ECO:0000313" key="3">
    <source>
        <dbReference type="Proteomes" id="UP001153954"/>
    </source>
</evidence>
<dbReference type="InterPro" id="IPR032151">
    <property type="entry name" value="CFAP61_N"/>
</dbReference>
<proteinExistence type="predicted"/>
<reference evidence="2" key="1">
    <citation type="submission" date="2022-03" db="EMBL/GenBank/DDBJ databases">
        <authorList>
            <person name="Tunstrom K."/>
        </authorList>
    </citation>
    <scope>NUCLEOTIDE SEQUENCE</scope>
</reference>
<dbReference type="PANTHER" id="PTHR21178">
    <property type="entry name" value="CILIA- AND FLAGELLA-ASSOCIATED PROTEIN 61"/>
    <property type="match status" value="1"/>
</dbReference>
<dbReference type="EMBL" id="CAKOGL010000009">
    <property type="protein sequence ID" value="CAH2090253.1"/>
    <property type="molecule type" value="Genomic_DNA"/>
</dbReference>
<dbReference type="Proteomes" id="UP001153954">
    <property type="component" value="Unassembled WGS sequence"/>
</dbReference>
<sequence length="839" mass="95937">MVSRIIRATPLGRLRLAETEDASTIMSLVTESMAKNFRINESSDIAYLIETCILSICQLDINETIVGCLILKDYPLIPSVSPGAWEDFVWTKFKVVELNARNTLFIHMLCWNALYAREAVDNMLKSVFMHDPYLQYIGMMKSLVNYQLLIPGQSRSEASFKRTQAIERGVPGDQLPSLWIAERKEVSPRLRIRRAVEEDNDDLVPIIEQHSTRLRELYGDFYISELISRHPESERVLLVCEHKELAVGVMCLNTQINYEALEESFELSPFSGLRQLDSPPKPREHDSALSFLTSAGTNFESKQVSAAEIPVTKETKSRVTWLFEEDVFKDIPTGTEEKPRPQPLAESQLDILQLLEDEEDEMEYDIVNIDTDLLRLPRLFMNEDFIRKPRFSGVDQQCPHRKESMFENKYLIKDTSKPDSSPTTSIVSQCKIPEPTRYSGAPNAFLLELFAMHPDYDERYGFDMLEAAYELFPGRDYCVMCLPSSHTCFPLLEHFTLVTPYNFRMRFINETLYVAHANSVRGDVKVRQAEAYDIPNLKDVLEHAPRKQDLLDLFEDSLNSVSLSSYVFLSQNQPIGLIVLGPLEDATSIRTQYDLEAEPRRSGTDTSILACIMSPIMEPHGRWYLRDVLRQTKYSTLFWVCRLFAKGDASPSRNLMSLASQMLPVRPRRTMPNVIGNKRFDKIFKDIATPFALWSLERPMTSLPKVHVNSSIVVVGASRTGLAFLETLLLGPTAEYLTFTNITLVSQHGLPTVADCMHAAETCVPRDGRYTDRYLKSLPFYYYVDIMSAVMIQIDRKKKCIHLKGGGVKFYDELVLVCGQQFQHPEYLKDSIQLAKEVE</sequence>
<gene>
    <name evidence="2" type="ORF">EEDITHA_LOCUS6228</name>
</gene>
<keyword evidence="3" id="KW-1185">Reference proteome</keyword>
<dbReference type="PANTHER" id="PTHR21178:SF8">
    <property type="entry name" value="CILIA- AND FLAGELLA-ASSOCIATED PROTEIN 61"/>
    <property type="match status" value="1"/>
</dbReference>
<comment type="caution">
    <text evidence="2">The sequence shown here is derived from an EMBL/GenBank/DDBJ whole genome shotgun (WGS) entry which is preliminary data.</text>
</comment>
<evidence type="ECO:0000313" key="2">
    <source>
        <dbReference type="EMBL" id="CAH2090253.1"/>
    </source>
</evidence>
<evidence type="ECO:0000259" key="1">
    <source>
        <dbReference type="Pfam" id="PF16092"/>
    </source>
</evidence>
<accession>A0AAU9TTA2</accession>